<dbReference type="RefSeq" id="WP_055473287.1">
    <property type="nucleotide sequence ID" value="NZ_JBIRWE010000002.1"/>
</dbReference>
<dbReference type="EMBL" id="JBIRWE010000002">
    <property type="protein sequence ID" value="MFI1963706.1"/>
    <property type="molecule type" value="Genomic_DNA"/>
</dbReference>
<dbReference type="Proteomes" id="UP001611548">
    <property type="component" value="Unassembled WGS sequence"/>
</dbReference>
<evidence type="ECO:0000313" key="2">
    <source>
        <dbReference type="Proteomes" id="UP001611548"/>
    </source>
</evidence>
<keyword evidence="2" id="KW-1185">Reference proteome</keyword>
<comment type="caution">
    <text evidence="1">The sequence shown here is derived from an EMBL/GenBank/DDBJ whole genome shotgun (WGS) entry which is preliminary data.</text>
</comment>
<sequence length="64" mass="6744">MTRWCTWHGAEAEATVLARVVEVGSGPGGMFYACPSCVEAYGITPLTLAPEASERPLCSARGPM</sequence>
<accession>A0ABW7UPB8</accession>
<organism evidence="1 2">
    <name type="scientific">Streptomyces pathocidini</name>
    <dbReference type="NCBI Taxonomy" id="1650571"/>
    <lineage>
        <taxon>Bacteria</taxon>
        <taxon>Bacillati</taxon>
        <taxon>Actinomycetota</taxon>
        <taxon>Actinomycetes</taxon>
        <taxon>Kitasatosporales</taxon>
        <taxon>Streptomycetaceae</taxon>
        <taxon>Streptomyces</taxon>
    </lineage>
</organism>
<protein>
    <submittedName>
        <fullName evidence="1">Uncharacterized protein</fullName>
    </submittedName>
</protein>
<evidence type="ECO:0000313" key="1">
    <source>
        <dbReference type="EMBL" id="MFI1963706.1"/>
    </source>
</evidence>
<name>A0ABW7UPB8_9ACTN</name>
<gene>
    <name evidence="1" type="ORF">ACH429_06130</name>
</gene>
<proteinExistence type="predicted"/>
<dbReference type="PROSITE" id="PS51257">
    <property type="entry name" value="PROKAR_LIPOPROTEIN"/>
    <property type="match status" value="1"/>
</dbReference>
<reference evidence="1 2" key="1">
    <citation type="submission" date="2024-10" db="EMBL/GenBank/DDBJ databases">
        <title>The Natural Products Discovery Center: Release of the First 8490 Sequenced Strains for Exploring Actinobacteria Biosynthetic Diversity.</title>
        <authorList>
            <person name="Kalkreuter E."/>
            <person name="Kautsar S.A."/>
            <person name="Yang D."/>
            <person name="Bader C.D."/>
            <person name="Teijaro C.N."/>
            <person name="Fluegel L."/>
            <person name="Davis C.M."/>
            <person name="Simpson J.R."/>
            <person name="Lauterbach L."/>
            <person name="Steele A.D."/>
            <person name="Gui C."/>
            <person name="Meng S."/>
            <person name="Li G."/>
            <person name="Viehrig K."/>
            <person name="Ye F."/>
            <person name="Su P."/>
            <person name="Kiefer A.F."/>
            <person name="Nichols A."/>
            <person name="Cepeda A.J."/>
            <person name="Yan W."/>
            <person name="Fan B."/>
            <person name="Jiang Y."/>
            <person name="Adhikari A."/>
            <person name="Zheng C.-J."/>
            <person name="Schuster L."/>
            <person name="Cowan T.M."/>
            <person name="Smanski M.J."/>
            <person name="Chevrette M.G."/>
            <person name="De Carvalho L.P.S."/>
            <person name="Shen B."/>
        </authorList>
    </citation>
    <scope>NUCLEOTIDE SEQUENCE [LARGE SCALE GENOMIC DNA]</scope>
    <source>
        <strain evidence="1 2">NPDC020327</strain>
    </source>
</reference>